<accession>A0A7H0EWB8</accession>
<dbReference type="PIRSF" id="PIRSF003095">
    <property type="entry name" value="Trigger_factor"/>
    <property type="match status" value="1"/>
</dbReference>
<dbReference type="KEGG" id="ccur:IAR63_08920"/>
<keyword evidence="8 13" id="KW-0143">Chaperone</keyword>
<reference evidence="17 18" key="1">
    <citation type="submission" date="2020-08" db="EMBL/GenBank/DDBJ databases">
        <title>Complete genome sequence of Raphidiopsis curvispora isolated from drinking water reservoir in South Korea.</title>
        <authorList>
            <person name="Jeong J."/>
        </authorList>
    </citation>
    <scope>NUCLEOTIDE SEQUENCE [LARGE SCALE GENOMIC DNA]</scope>
    <source>
        <strain evidence="17 18">GIHE-G1</strain>
    </source>
</reference>
<organism evidence="17 18">
    <name type="scientific">Cylindrospermopsis curvispora GIHE-G1</name>
    <dbReference type="NCBI Taxonomy" id="2666332"/>
    <lineage>
        <taxon>Bacteria</taxon>
        <taxon>Bacillati</taxon>
        <taxon>Cyanobacteriota</taxon>
        <taxon>Cyanophyceae</taxon>
        <taxon>Nostocales</taxon>
        <taxon>Aphanizomenonaceae</taxon>
        <taxon>Cylindrospermopsis</taxon>
    </lineage>
</organism>
<dbReference type="PANTHER" id="PTHR30560">
    <property type="entry name" value="TRIGGER FACTOR CHAPERONE AND PEPTIDYL-PROLYL CIS/TRANS ISOMERASE"/>
    <property type="match status" value="1"/>
</dbReference>
<dbReference type="FunFam" id="3.10.50.40:FF:000001">
    <property type="entry name" value="Trigger factor"/>
    <property type="match status" value="1"/>
</dbReference>
<dbReference type="Pfam" id="PF05697">
    <property type="entry name" value="Trigger_N"/>
    <property type="match status" value="1"/>
</dbReference>
<dbReference type="InterPro" id="IPR027304">
    <property type="entry name" value="Trigger_fact/SurA_dom_sf"/>
</dbReference>
<comment type="catalytic activity">
    <reaction evidence="1 13 14">
        <text>[protein]-peptidylproline (omega=180) = [protein]-peptidylproline (omega=0)</text>
        <dbReference type="Rhea" id="RHEA:16237"/>
        <dbReference type="Rhea" id="RHEA-COMP:10747"/>
        <dbReference type="Rhea" id="RHEA-COMP:10748"/>
        <dbReference type="ChEBI" id="CHEBI:83833"/>
        <dbReference type="ChEBI" id="CHEBI:83834"/>
        <dbReference type="EC" id="5.2.1.8"/>
    </reaction>
</comment>
<dbReference type="GO" id="GO:0043022">
    <property type="term" value="F:ribosome binding"/>
    <property type="evidence" value="ECO:0007669"/>
    <property type="project" value="TreeGrafter"/>
</dbReference>
<dbReference type="EMBL" id="CP060822">
    <property type="protein sequence ID" value="QNP28084.1"/>
    <property type="molecule type" value="Genomic_DNA"/>
</dbReference>
<evidence type="ECO:0000256" key="14">
    <source>
        <dbReference type="PROSITE-ProRule" id="PRU00277"/>
    </source>
</evidence>
<evidence type="ECO:0000313" key="17">
    <source>
        <dbReference type="EMBL" id="QNP28084.1"/>
    </source>
</evidence>
<keyword evidence="7 13" id="KW-0697">Rotamase</keyword>
<keyword evidence="9 13" id="KW-0413">Isomerase</keyword>
<dbReference type="AlphaFoldDB" id="A0A7H0EWB8"/>
<keyword evidence="18" id="KW-1185">Reference proteome</keyword>
<dbReference type="PROSITE" id="PS50059">
    <property type="entry name" value="FKBP_PPIASE"/>
    <property type="match status" value="1"/>
</dbReference>
<keyword evidence="5 13" id="KW-0963">Cytoplasm</keyword>
<comment type="subcellular location">
    <subcellularLocation>
        <location evidence="13">Cytoplasm</location>
    </subcellularLocation>
    <text evidence="13">About half TF is bound to the ribosome near the polypeptide exit tunnel while the other half is free in the cytoplasm.</text>
</comment>
<dbReference type="NCBIfam" id="TIGR00115">
    <property type="entry name" value="tig"/>
    <property type="match status" value="1"/>
</dbReference>
<dbReference type="PANTHER" id="PTHR30560:SF3">
    <property type="entry name" value="TRIGGER FACTOR-LIKE PROTEIN TIG, CHLOROPLASTIC"/>
    <property type="match status" value="1"/>
</dbReference>
<dbReference type="EC" id="5.2.1.8" evidence="3 13"/>
<dbReference type="Gene3D" id="3.10.50.40">
    <property type="match status" value="1"/>
</dbReference>
<evidence type="ECO:0000256" key="8">
    <source>
        <dbReference type="ARBA" id="ARBA00023186"/>
    </source>
</evidence>
<dbReference type="Proteomes" id="UP000516013">
    <property type="component" value="Chromosome"/>
</dbReference>
<dbReference type="Pfam" id="PF00254">
    <property type="entry name" value="FKBP_C"/>
    <property type="match status" value="1"/>
</dbReference>
<dbReference type="RefSeq" id="WP_187705008.1">
    <property type="nucleotide sequence ID" value="NZ_CP060822.1"/>
</dbReference>
<dbReference type="FunFam" id="3.30.70.1050:FF:000004">
    <property type="entry name" value="Trigger factor"/>
    <property type="match status" value="1"/>
</dbReference>
<dbReference type="GO" id="GO:0051083">
    <property type="term" value="P:'de novo' cotranslational protein folding"/>
    <property type="evidence" value="ECO:0007669"/>
    <property type="project" value="TreeGrafter"/>
</dbReference>
<evidence type="ECO:0000256" key="11">
    <source>
        <dbReference type="ARBA" id="ARBA00024849"/>
    </source>
</evidence>
<dbReference type="GO" id="GO:0051301">
    <property type="term" value="P:cell division"/>
    <property type="evidence" value="ECO:0007669"/>
    <property type="project" value="UniProtKB-KW"/>
</dbReference>
<evidence type="ECO:0000256" key="5">
    <source>
        <dbReference type="ARBA" id="ARBA00022490"/>
    </source>
</evidence>
<evidence type="ECO:0000256" key="7">
    <source>
        <dbReference type="ARBA" id="ARBA00023110"/>
    </source>
</evidence>
<keyword evidence="6 13" id="KW-0132">Cell division</keyword>
<evidence type="ECO:0000256" key="10">
    <source>
        <dbReference type="ARBA" id="ARBA00023306"/>
    </source>
</evidence>
<dbReference type="HAMAP" id="MF_00303">
    <property type="entry name" value="Trigger_factor_Tig"/>
    <property type="match status" value="1"/>
</dbReference>
<evidence type="ECO:0000256" key="9">
    <source>
        <dbReference type="ARBA" id="ARBA00023235"/>
    </source>
</evidence>
<evidence type="ECO:0000256" key="2">
    <source>
        <dbReference type="ARBA" id="ARBA00005464"/>
    </source>
</evidence>
<comment type="similarity">
    <text evidence="2 13 15">Belongs to the FKBP-type PPIase family. Tig subfamily.</text>
</comment>
<dbReference type="InterPro" id="IPR001179">
    <property type="entry name" value="PPIase_FKBP_dom"/>
</dbReference>
<evidence type="ECO:0000256" key="15">
    <source>
        <dbReference type="RuleBase" id="RU003914"/>
    </source>
</evidence>
<dbReference type="InterPro" id="IPR046357">
    <property type="entry name" value="PPIase_dom_sf"/>
</dbReference>
<comment type="domain">
    <text evidence="13">Consists of 3 domains; the N-terminus binds the ribosome, the middle domain has PPIase activity, while the C-terminus has intrinsic chaperone activity on its own.</text>
</comment>
<evidence type="ECO:0000313" key="18">
    <source>
        <dbReference type="Proteomes" id="UP000516013"/>
    </source>
</evidence>
<evidence type="ECO:0000256" key="6">
    <source>
        <dbReference type="ARBA" id="ARBA00022618"/>
    </source>
</evidence>
<evidence type="ECO:0000256" key="1">
    <source>
        <dbReference type="ARBA" id="ARBA00000971"/>
    </source>
</evidence>
<dbReference type="InterPro" id="IPR008881">
    <property type="entry name" value="Trigger_fac_ribosome-bd_bac"/>
</dbReference>
<protein>
    <recommendedName>
        <fullName evidence="4 13">Trigger factor</fullName>
        <shortName evidence="13">TF</shortName>
        <ecNumber evidence="3 13">5.2.1.8</ecNumber>
    </recommendedName>
    <alternativeName>
        <fullName evidence="12 13">PPIase</fullName>
    </alternativeName>
</protein>
<name>A0A7H0EWB8_9CYAN</name>
<evidence type="ECO:0000256" key="12">
    <source>
        <dbReference type="ARBA" id="ARBA00029986"/>
    </source>
</evidence>
<feature type="domain" description="PPIase FKBP-type" evidence="16">
    <location>
        <begin position="169"/>
        <end position="255"/>
    </location>
</feature>
<gene>
    <name evidence="13" type="primary">tig</name>
    <name evidence="17" type="ORF">IAR63_08920</name>
</gene>
<evidence type="ECO:0000256" key="3">
    <source>
        <dbReference type="ARBA" id="ARBA00013194"/>
    </source>
</evidence>
<dbReference type="SUPFAM" id="SSF109998">
    <property type="entry name" value="Triger factor/SurA peptide-binding domain-like"/>
    <property type="match status" value="1"/>
</dbReference>
<dbReference type="Pfam" id="PF05698">
    <property type="entry name" value="Trigger_C"/>
    <property type="match status" value="1"/>
</dbReference>
<dbReference type="InterPro" id="IPR005215">
    <property type="entry name" value="Trig_fac"/>
</dbReference>
<dbReference type="GO" id="GO:0043335">
    <property type="term" value="P:protein unfolding"/>
    <property type="evidence" value="ECO:0007669"/>
    <property type="project" value="TreeGrafter"/>
</dbReference>
<dbReference type="GO" id="GO:0044183">
    <property type="term" value="F:protein folding chaperone"/>
    <property type="evidence" value="ECO:0007669"/>
    <property type="project" value="TreeGrafter"/>
</dbReference>
<dbReference type="InterPro" id="IPR008880">
    <property type="entry name" value="Trigger_fac_C"/>
</dbReference>
<dbReference type="InterPro" id="IPR036611">
    <property type="entry name" value="Trigger_fac_ribosome-bd_sf"/>
</dbReference>
<dbReference type="GO" id="GO:0005737">
    <property type="term" value="C:cytoplasm"/>
    <property type="evidence" value="ECO:0007669"/>
    <property type="project" value="UniProtKB-SubCell"/>
</dbReference>
<proteinExistence type="inferred from homology"/>
<dbReference type="GO" id="GO:0003755">
    <property type="term" value="F:peptidyl-prolyl cis-trans isomerase activity"/>
    <property type="evidence" value="ECO:0007669"/>
    <property type="project" value="UniProtKB-UniRule"/>
</dbReference>
<dbReference type="GO" id="GO:0015031">
    <property type="term" value="P:protein transport"/>
    <property type="evidence" value="ECO:0007669"/>
    <property type="project" value="UniProtKB-UniRule"/>
</dbReference>
<dbReference type="InterPro" id="IPR037041">
    <property type="entry name" value="Trigger_fac_C_sf"/>
</dbReference>
<sequence length="453" mass="51127">MKITQEKLERSQIGLEIEITQESTREKYEQVIKDLMRNVNIPGFRKGKVSRQILLQRIGANRVKASVLEELIPEAIEQAVKQENIKAIGQPKLVSSFDDLIGKYKPGETLTFSAAVDVEPEVNIKQYTGMQIKAEEVKYDSSKVDRAIEEEREKIATLVPVEGRAAQLGDVVLVDFSGSLAETPEQEPALIPGAQGEDFSVDLNEDRFIPGFVTGIVGMIPGETREIPAQFPHNYPDENLSNKAALFTVTLKEIKEKELPELDDNFAQDVSDFKTLAELRASLEKQFQQKVEEKNTENKQEALLQELLQHVEIDLPETMIEQQVDHRLEKTAFNLAQQGLDVKKLFTKETVVQLRENIRTSAIEDLKRDLAIREIAKRESITVDKEEVKKKADEVLQQYSGEDIDVKNLNLVLEIELEREKVLEWLIANSSLELVPEGSLSGGDQEPETATPE</sequence>
<comment type="function">
    <text evidence="11 13">Involved in protein export. Acts as a chaperone by maintaining the newly synthesized protein in an open conformation. Functions as a peptidyl-prolyl cis-trans isomerase.</text>
</comment>
<dbReference type="SUPFAM" id="SSF54534">
    <property type="entry name" value="FKBP-like"/>
    <property type="match status" value="1"/>
</dbReference>
<evidence type="ECO:0000256" key="4">
    <source>
        <dbReference type="ARBA" id="ARBA00016902"/>
    </source>
</evidence>
<dbReference type="Gene3D" id="3.30.70.1050">
    <property type="entry name" value="Trigger factor ribosome-binding domain"/>
    <property type="match status" value="1"/>
</dbReference>
<dbReference type="Gene3D" id="1.10.3120.10">
    <property type="entry name" value="Trigger factor, C-terminal domain"/>
    <property type="match status" value="1"/>
</dbReference>
<evidence type="ECO:0000259" key="16">
    <source>
        <dbReference type="PROSITE" id="PS50059"/>
    </source>
</evidence>
<keyword evidence="10 13" id="KW-0131">Cell cycle</keyword>
<dbReference type="SUPFAM" id="SSF102735">
    <property type="entry name" value="Trigger factor ribosome-binding domain"/>
    <property type="match status" value="1"/>
</dbReference>
<evidence type="ECO:0000256" key="13">
    <source>
        <dbReference type="HAMAP-Rule" id="MF_00303"/>
    </source>
</evidence>